<evidence type="ECO:0000256" key="1">
    <source>
        <dbReference type="ARBA" id="ARBA00001946"/>
    </source>
</evidence>
<keyword evidence="9" id="KW-0460">Magnesium</keyword>
<dbReference type="EMBL" id="DXDX01000148">
    <property type="protein sequence ID" value="HIY21880.1"/>
    <property type="molecule type" value="Genomic_DNA"/>
</dbReference>
<dbReference type="NCBIfam" id="TIGR00147">
    <property type="entry name" value="YegS/Rv2252/BmrU family lipid kinase"/>
    <property type="match status" value="1"/>
</dbReference>
<accession>A0A9D1Y9B7</accession>
<dbReference type="GO" id="GO:0005524">
    <property type="term" value="F:ATP binding"/>
    <property type="evidence" value="ECO:0007669"/>
    <property type="project" value="UniProtKB-KW"/>
</dbReference>
<dbReference type="GO" id="GO:0008654">
    <property type="term" value="P:phospholipid biosynthetic process"/>
    <property type="evidence" value="ECO:0007669"/>
    <property type="project" value="UniProtKB-KW"/>
</dbReference>
<feature type="domain" description="DAGKc" evidence="13">
    <location>
        <begin position="1"/>
        <end position="130"/>
    </location>
</feature>
<evidence type="ECO:0000313" key="14">
    <source>
        <dbReference type="EMBL" id="HIY21880.1"/>
    </source>
</evidence>
<reference evidence="14" key="1">
    <citation type="journal article" date="2021" name="PeerJ">
        <title>Extensive microbial diversity within the chicken gut microbiome revealed by metagenomics and culture.</title>
        <authorList>
            <person name="Gilroy R."/>
            <person name="Ravi A."/>
            <person name="Getino M."/>
            <person name="Pursley I."/>
            <person name="Horton D.L."/>
            <person name="Alikhan N.F."/>
            <person name="Baker D."/>
            <person name="Gharbi K."/>
            <person name="Hall N."/>
            <person name="Watson M."/>
            <person name="Adriaenssens E.M."/>
            <person name="Foster-Nyarko E."/>
            <person name="Jarju S."/>
            <person name="Secka A."/>
            <person name="Antonio M."/>
            <person name="Oren A."/>
            <person name="Chaudhuri R.R."/>
            <person name="La Ragione R."/>
            <person name="Hildebrand F."/>
            <person name="Pallen M.J."/>
        </authorList>
    </citation>
    <scope>NUCLEOTIDE SEQUENCE</scope>
    <source>
        <strain evidence="14">ChiBcec16_6824</strain>
    </source>
</reference>
<comment type="cofactor">
    <cofactor evidence="1">
        <name>Mg(2+)</name>
        <dbReference type="ChEBI" id="CHEBI:18420"/>
    </cofactor>
</comment>
<dbReference type="GO" id="GO:0004143">
    <property type="term" value="F:ATP-dependent diacylglycerol kinase activity"/>
    <property type="evidence" value="ECO:0007669"/>
    <property type="project" value="TreeGrafter"/>
</dbReference>
<keyword evidence="8" id="KW-0067">ATP-binding</keyword>
<keyword evidence="3" id="KW-0444">Lipid biosynthesis</keyword>
<dbReference type="PANTHER" id="PTHR12358">
    <property type="entry name" value="SPHINGOSINE KINASE"/>
    <property type="match status" value="1"/>
</dbReference>
<proteinExistence type="inferred from homology"/>
<dbReference type="SMART" id="SM00046">
    <property type="entry name" value="DAGKc"/>
    <property type="match status" value="1"/>
</dbReference>
<evidence type="ECO:0000256" key="12">
    <source>
        <dbReference type="ARBA" id="ARBA00023264"/>
    </source>
</evidence>
<keyword evidence="5" id="KW-0479">Metal-binding</keyword>
<keyword evidence="7 14" id="KW-0418">Kinase</keyword>
<dbReference type="InterPro" id="IPR005218">
    <property type="entry name" value="Diacylglycerol/lipid_kinase"/>
</dbReference>
<organism evidence="14 15">
    <name type="scientific">Candidatus Flavonifractor merdigallinarum</name>
    <dbReference type="NCBI Taxonomy" id="2838589"/>
    <lineage>
        <taxon>Bacteria</taxon>
        <taxon>Bacillati</taxon>
        <taxon>Bacillota</taxon>
        <taxon>Clostridia</taxon>
        <taxon>Eubacteriales</taxon>
        <taxon>Oscillospiraceae</taxon>
        <taxon>Flavonifractor</taxon>
    </lineage>
</organism>
<dbReference type="Gene3D" id="3.40.50.10330">
    <property type="entry name" value="Probable inorganic polyphosphate/atp-NAD kinase, domain 1"/>
    <property type="match status" value="1"/>
</dbReference>
<protein>
    <submittedName>
        <fullName evidence="14">Diacylglycerol kinase family lipid kinase</fullName>
    </submittedName>
</protein>
<reference evidence="14" key="2">
    <citation type="submission" date="2021-04" db="EMBL/GenBank/DDBJ databases">
        <authorList>
            <person name="Gilroy R."/>
        </authorList>
    </citation>
    <scope>NUCLEOTIDE SEQUENCE</scope>
    <source>
        <strain evidence="14">ChiBcec16_6824</strain>
    </source>
</reference>
<evidence type="ECO:0000256" key="11">
    <source>
        <dbReference type="ARBA" id="ARBA00023209"/>
    </source>
</evidence>
<dbReference type="InterPro" id="IPR016064">
    <property type="entry name" value="NAD/diacylglycerol_kinase_sf"/>
</dbReference>
<dbReference type="InterPro" id="IPR050187">
    <property type="entry name" value="Lipid_Phosphate_FormReg"/>
</dbReference>
<dbReference type="PROSITE" id="PS50146">
    <property type="entry name" value="DAGK"/>
    <property type="match status" value="1"/>
</dbReference>
<dbReference type="Proteomes" id="UP000823868">
    <property type="component" value="Unassembled WGS sequence"/>
</dbReference>
<evidence type="ECO:0000313" key="15">
    <source>
        <dbReference type="Proteomes" id="UP000823868"/>
    </source>
</evidence>
<dbReference type="Pfam" id="PF19279">
    <property type="entry name" value="YegS_C"/>
    <property type="match status" value="1"/>
</dbReference>
<dbReference type="GO" id="GO:0005886">
    <property type="term" value="C:plasma membrane"/>
    <property type="evidence" value="ECO:0007669"/>
    <property type="project" value="TreeGrafter"/>
</dbReference>
<gene>
    <name evidence="14" type="ORF">H9841_08275</name>
</gene>
<keyword evidence="10" id="KW-0443">Lipid metabolism</keyword>
<dbReference type="InterPro" id="IPR045540">
    <property type="entry name" value="YegS/DAGK_C"/>
</dbReference>
<evidence type="ECO:0000256" key="10">
    <source>
        <dbReference type="ARBA" id="ARBA00023098"/>
    </source>
</evidence>
<evidence type="ECO:0000256" key="2">
    <source>
        <dbReference type="ARBA" id="ARBA00005983"/>
    </source>
</evidence>
<keyword evidence="12" id="KW-1208">Phospholipid metabolism</keyword>
<dbReference type="GO" id="GO:0046872">
    <property type="term" value="F:metal ion binding"/>
    <property type="evidence" value="ECO:0007669"/>
    <property type="project" value="UniProtKB-KW"/>
</dbReference>
<dbReference type="InterPro" id="IPR017438">
    <property type="entry name" value="ATP-NAD_kinase_N"/>
</dbReference>
<keyword evidence="11" id="KW-0594">Phospholipid biosynthesis</keyword>
<dbReference type="Pfam" id="PF00781">
    <property type="entry name" value="DAGK_cat"/>
    <property type="match status" value="1"/>
</dbReference>
<evidence type="ECO:0000259" key="13">
    <source>
        <dbReference type="PROSITE" id="PS50146"/>
    </source>
</evidence>
<keyword evidence="4" id="KW-0808">Transferase</keyword>
<evidence type="ECO:0000256" key="9">
    <source>
        <dbReference type="ARBA" id="ARBA00022842"/>
    </source>
</evidence>
<dbReference type="InterPro" id="IPR001206">
    <property type="entry name" value="Diacylglycerol_kinase_cat_dom"/>
</dbReference>
<comment type="caution">
    <text evidence="14">The sequence shown here is derived from an EMBL/GenBank/DDBJ whole genome shotgun (WGS) entry which is preliminary data.</text>
</comment>
<dbReference type="AlphaFoldDB" id="A0A9D1Y9B7"/>
<evidence type="ECO:0000256" key="8">
    <source>
        <dbReference type="ARBA" id="ARBA00022840"/>
    </source>
</evidence>
<evidence type="ECO:0000256" key="5">
    <source>
        <dbReference type="ARBA" id="ARBA00022723"/>
    </source>
</evidence>
<dbReference type="SUPFAM" id="SSF111331">
    <property type="entry name" value="NAD kinase/diacylglycerol kinase-like"/>
    <property type="match status" value="1"/>
</dbReference>
<keyword evidence="6" id="KW-0547">Nucleotide-binding</keyword>
<evidence type="ECO:0000256" key="6">
    <source>
        <dbReference type="ARBA" id="ARBA00022741"/>
    </source>
</evidence>
<sequence>MKPLLYIYNPHAGKGTAQRWLPQALDAFTQSGWLVTAYPTQGKADATQIAIHLGGSYERVVCCGGDGTLHEVISGLMALPVRPVVGYLPTGTTNDFSRNLHLPRSMVSKLEIAAAGVPRAVDIGGFNQRYFIYVAAFGAFTDVAYDTPQSFKNVFGHLAYVLEGATRLASLPHYRLRVEHDNGTVEGDFLYGMVSNTVSVGGFRSMPSREVKLDDGLFEVVLVRQPQNAAQLQSILTALMQPHSTEEGNGNGTVIAFHTSRLTVTCAAEMPWTLDGEFGGAHKVAQIENLTQAIRIVHGK</sequence>
<dbReference type="Gene3D" id="2.60.200.40">
    <property type="match status" value="1"/>
</dbReference>
<evidence type="ECO:0000256" key="7">
    <source>
        <dbReference type="ARBA" id="ARBA00022777"/>
    </source>
</evidence>
<evidence type="ECO:0000256" key="4">
    <source>
        <dbReference type="ARBA" id="ARBA00022679"/>
    </source>
</evidence>
<evidence type="ECO:0000256" key="3">
    <source>
        <dbReference type="ARBA" id="ARBA00022516"/>
    </source>
</evidence>
<name>A0A9D1Y9B7_9FIRM</name>
<dbReference type="PANTHER" id="PTHR12358:SF106">
    <property type="entry name" value="LIPID KINASE YEGS"/>
    <property type="match status" value="1"/>
</dbReference>
<comment type="similarity">
    <text evidence="2">Belongs to the diacylglycerol/lipid kinase family.</text>
</comment>